<keyword evidence="2" id="KW-0436">Ligase</keyword>
<dbReference type="AlphaFoldDB" id="A0A392PF67"/>
<feature type="non-terminal residue" evidence="2">
    <location>
        <position position="1"/>
    </location>
</feature>
<evidence type="ECO:0000256" key="1">
    <source>
        <dbReference type="SAM" id="MobiDB-lite"/>
    </source>
</evidence>
<feature type="compositionally biased region" description="Polar residues" evidence="1">
    <location>
        <begin position="1"/>
        <end position="10"/>
    </location>
</feature>
<dbReference type="PANTHER" id="PTHR10782:SF102">
    <property type="entry name" value="E3 SUMO-PROTEIN LIGASE SIZ1"/>
    <property type="match status" value="1"/>
</dbReference>
<reference evidence="2 3" key="1">
    <citation type="journal article" date="2018" name="Front. Plant Sci.">
        <title>Red Clover (Trifolium pratense) and Zigzag Clover (T. medium) - A Picture of Genomic Similarities and Differences.</title>
        <authorList>
            <person name="Dluhosova J."/>
            <person name="Istvanek J."/>
            <person name="Nedelnik J."/>
            <person name="Repkova J."/>
        </authorList>
    </citation>
    <scope>NUCLEOTIDE SEQUENCE [LARGE SCALE GENOMIC DNA]</scope>
    <source>
        <strain evidence="3">cv. 10/8</strain>
        <tissue evidence="2">Leaf</tissue>
    </source>
</reference>
<dbReference type="GO" id="GO:0000785">
    <property type="term" value="C:chromatin"/>
    <property type="evidence" value="ECO:0007669"/>
    <property type="project" value="TreeGrafter"/>
</dbReference>
<protein>
    <submittedName>
        <fullName evidence="2">E3 SUMO-protein ligase SIZ1</fullName>
    </submittedName>
</protein>
<dbReference type="GO" id="GO:0016874">
    <property type="term" value="F:ligase activity"/>
    <property type="evidence" value="ECO:0007669"/>
    <property type="project" value="UniProtKB-KW"/>
</dbReference>
<organism evidence="2 3">
    <name type="scientific">Trifolium medium</name>
    <dbReference type="NCBI Taxonomy" id="97028"/>
    <lineage>
        <taxon>Eukaryota</taxon>
        <taxon>Viridiplantae</taxon>
        <taxon>Streptophyta</taxon>
        <taxon>Embryophyta</taxon>
        <taxon>Tracheophyta</taxon>
        <taxon>Spermatophyta</taxon>
        <taxon>Magnoliopsida</taxon>
        <taxon>eudicotyledons</taxon>
        <taxon>Gunneridae</taxon>
        <taxon>Pentapetalae</taxon>
        <taxon>rosids</taxon>
        <taxon>fabids</taxon>
        <taxon>Fabales</taxon>
        <taxon>Fabaceae</taxon>
        <taxon>Papilionoideae</taxon>
        <taxon>50 kb inversion clade</taxon>
        <taxon>NPAAA clade</taxon>
        <taxon>Hologalegina</taxon>
        <taxon>IRL clade</taxon>
        <taxon>Trifolieae</taxon>
        <taxon>Trifolium</taxon>
    </lineage>
</organism>
<name>A0A392PF67_9FABA</name>
<sequence length="82" mass="9129">LPVRTTNRPGSQLLGANGRDDGPIITPHTKDGINKITLTVCDPRIFCLGVRIVRRRSLQQPVALNTKFYVKYLPVQCQPQSS</sequence>
<dbReference type="PANTHER" id="PTHR10782">
    <property type="entry name" value="ZINC FINGER MIZ DOMAIN-CONTAINING PROTEIN"/>
    <property type="match status" value="1"/>
</dbReference>
<dbReference type="GO" id="GO:0016925">
    <property type="term" value="P:protein sumoylation"/>
    <property type="evidence" value="ECO:0007669"/>
    <property type="project" value="TreeGrafter"/>
</dbReference>
<dbReference type="GO" id="GO:0061665">
    <property type="term" value="F:SUMO ligase activity"/>
    <property type="evidence" value="ECO:0007669"/>
    <property type="project" value="TreeGrafter"/>
</dbReference>
<proteinExistence type="predicted"/>
<feature type="region of interest" description="Disordered" evidence="1">
    <location>
        <begin position="1"/>
        <end position="24"/>
    </location>
</feature>
<dbReference type="EMBL" id="LXQA010076058">
    <property type="protein sequence ID" value="MCI10392.1"/>
    <property type="molecule type" value="Genomic_DNA"/>
</dbReference>
<dbReference type="Proteomes" id="UP000265520">
    <property type="component" value="Unassembled WGS sequence"/>
</dbReference>
<keyword evidence="3" id="KW-1185">Reference proteome</keyword>
<evidence type="ECO:0000313" key="3">
    <source>
        <dbReference type="Proteomes" id="UP000265520"/>
    </source>
</evidence>
<comment type="caution">
    <text evidence="2">The sequence shown here is derived from an EMBL/GenBank/DDBJ whole genome shotgun (WGS) entry which is preliminary data.</text>
</comment>
<evidence type="ECO:0000313" key="2">
    <source>
        <dbReference type="EMBL" id="MCI10392.1"/>
    </source>
</evidence>
<accession>A0A392PF67</accession>